<dbReference type="EMBL" id="BDUD01000001">
    <property type="protein sequence ID" value="GBG17037.1"/>
    <property type="molecule type" value="Genomic_DNA"/>
</dbReference>
<organism evidence="1 2">
    <name type="scientific">Nostoc commune NIES-4072</name>
    <dbReference type="NCBI Taxonomy" id="2005467"/>
    <lineage>
        <taxon>Bacteria</taxon>
        <taxon>Bacillati</taxon>
        <taxon>Cyanobacteriota</taxon>
        <taxon>Cyanophyceae</taxon>
        <taxon>Nostocales</taxon>
        <taxon>Nostocaceae</taxon>
        <taxon>Nostoc</taxon>
    </lineage>
</organism>
<comment type="caution">
    <text evidence="1">The sequence shown here is derived from an EMBL/GenBank/DDBJ whole genome shotgun (WGS) entry which is preliminary data.</text>
</comment>
<dbReference type="Proteomes" id="UP000245124">
    <property type="component" value="Unassembled WGS sequence"/>
</dbReference>
<evidence type="ECO:0000313" key="1">
    <source>
        <dbReference type="EMBL" id="GBG17037.1"/>
    </source>
</evidence>
<evidence type="ECO:0000313" key="2">
    <source>
        <dbReference type="Proteomes" id="UP000245124"/>
    </source>
</evidence>
<sequence>MLNHIKSKQFAPTSIKQPFVLLVISKITQLIHLILDSGLINVVSTTIYTDVR</sequence>
<name>A0A2R5FEY0_NOSCO</name>
<proteinExistence type="predicted"/>
<dbReference type="AlphaFoldDB" id="A0A2R5FEY0"/>
<protein>
    <submittedName>
        <fullName evidence="1">Uncharacterized protein</fullName>
    </submittedName>
</protein>
<reference evidence="1 2" key="1">
    <citation type="submission" date="2017-06" db="EMBL/GenBank/DDBJ databases">
        <title>Genome sequencing of cyanobaciteial culture collection at National Institute for Environmental Studies (NIES).</title>
        <authorList>
            <person name="Hirose Y."/>
            <person name="Shimura Y."/>
            <person name="Fujisawa T."/>
            <person name="Nakamura Y."/>
            <person name="Kawachi M."/>
        </authorList>
    </citation>
    <scope>NUCLEOTIDE SEQUENCE [LARGE SCALE GENOMIC DNA]</scope>
    <source>
        <strain evidence="1 2">NIES-4072</strain>
    </source>
</reference>
<accession>A0A2R5FEY0</accession>
<keyword evidence="2" id="KW-1185">Reference proteome</keyword>
<gene>
    <name evidence="1" type="ORF">NIES4072_06850</name>
</gene>